<accession>A0ABV1THB6</accession>
<evidence type="ECO:0000313" key="2">
    <source>
        <dbReference type="EMBL" id="MER6269300.1"/>
    </source>
</evidence>
<reference evidence="2 3" key="1">
    <citation type="submission" date="2024-06" db="EMBL/GenBank/DDBJ databases">
        <title>The Natural Products Discovery Center: Release of the First 8490 Sequenced Strains for Exploring Actinobacteria Biosynthetic Diversity.</title>
        <authorList>
            <person name="Kalkreuter E."/>
            <person name="Kautsar S.A."/>
            <person name="Yang D."/>
            <person name="Bader C.D."/>
            <person name="Teijaro C.N."/>
            <person name="Fluegel L."/>
            <person name="Davis C.M."/>
            <person name="Simpson J.R."/>
            <person name="Lauterbach L."/>
            <person name="Steele A.D."/>
            <person name="Gui C."/>
            <person name="Meng S."/>
            <person name="Li G."/>
            <person name="Viehrig K."/>
            <person name="Ye F."/>
            <person name="Su P."/>
            <person name="Kiefer A.F."/>
            <person name="Nichols A."/>
            <person name="Cepeda A.J."/>
            <person name="Yan W."/>
            <person name="Fan B."/>
            <person name="Jiang Y."/>
            <person name="Adhikari A."/>
            <person name="Zheng C.-J."/>
            <person name="Schuster L."/>
            <person name="Cowan T.M."/>
            <person name="Smanski M.J."/>
            <person name="Chevrette M.G."/>
            <person name="De Carvalho L.P.S."/>
            <person name="Shen B."/>
        </authorList>
    </citation>
    <scope>NUCLEOTIDE SEQUENCE [LARGE SCALE GENOMIC DNA]</scope>
    <source>
        <strain evidence="2 3">NPDC001694</strain>
    </source>
</reference>
<evidence type="ECO:0000256" key="1">
    <source>
        <dbReference type="SAM" id="MobiDB-lite"/>
    </source>
</evidence>
<dbReference type="EMBL" id="JBEOZM010000007">
    <property type="protein sequence ID" value="MER6269300.1"/>
    <property type="molecule type" value="Genomic_DNA"/>
</dbReference>
<evidence type="ECO:0000313" key="3">
    <source>
        <dbReference type="Proteomes" id="UP001490365"/>
    </source>
</evidence>
<dbReference type="Proteomes" id="UP001490365">
    <property type="component" value="Unassembled WGS sequence"/>
</dbReference>
<proteinExistence type="predicted"/>
<organism evidence="2 3">
    <name type="scientific">Streptomyces sp. 900105755</name>
    <dbReference type="NCBI Taxonomy" id="3154389"/>
    <lineage>
        <taxon>Bacteria</taxon>
        <taxon>Bacillati</taxon>
        <taxon>Actinomycetota</taxon>
        <taxon>Actinomycetes</taxon>
        <taxon>Kitasatosporales</taxon>
        <taxon>Streptomycetaceae</taxon>
        <taxon>Streptomyces</taxon>
    </lineage>
</organism>
<comment type="caution">
    <text evidence="2">The sequence shown here is derived from an EMBL/GenBank/DDBJ whole genome shotgun (WGS) entry which is preliminary data.</text>
</comment>
<feature type="region of interest" description="Disordered" evidence="1">
    <location>
        <begin position="78"/>
        <end position="97"/>
    </location>
</feature>
<keyword evidence="3" id="KW-1185">Reference proteome</keyword>
<sequence length="97" mass="11025">MESAGLPEILAEWTDFDRAGYRLGKFLGAIPPERSFGSMKGHFWIDGFPLGIMLDEILESMVKAGVLLRNDDLQYRWNPVQPDPDEPLDQEPLPPLR</sequence>
<gene>
    <name evidence="2" type="ORF">ABT211_18675</name>
</gene>
<dbReference type="RefSeq" id="WP_351957828.1">
    <property type="nucleotide sequence ID" value="NZ_JBEOZM010000007.1"/>
</dbReference>
<name>A0ABV1THB6_9ACTN</name>
<protein>
    <submittedName>
        <fullName evidence="2">Uncharacterized protein</fullName>
    </submittedName>
</protein>